<proteinExistence type="predicted"/>
<protein>
    <submittedName>
        <fullName evidence="1">Uncharacterized protein</fullName>
    </submittedName>
</protein>
<reference evidence="1" key="1">
    <citation type="submission" date="2007-07" db="EMBL/GenBank/DDBJ databases">
        <title>PCAP assembly of the Caenorhabditis remanei genome.</title>
        <authorList>
            <consortium name="The Caenorhabditis remanei Sequencing Consortium"/>
            <person name="Wilson R.K."/>
        </authorList>
    </citation>
    <scope>NUCLEOTIDE SEQUENCE [LARGE SCALE GENOMIC DNA]</scope>
    <source>
        <strain evidence="1">PB4641</strain>
    </source>
</reference>
<dbReference type="HOGENOM" id="CLU_2690193_0_0_1"/>
<keyword evidence="2" id="KW-1185">Reference proteome</keyword>
<evidence type="ECO:0000313" key="2">
    <source>
        <dbReference type="Proteomes" id="UP000008281"/>
    </source>
</evidence>
<name>E3MED8_CAERE</name>
<dbReference type="EMBL" id="DS268438">
    <property type="protein sequence ID" value="EFO99418.1"/>
    <property type="molecule type" value="Genomic_DNA"/>
</dbReference>
<sequence>MHHFNRQPSNTPANANARLTGQPAARSQSAFVPTPSLQANSEDYLLCYNSSIGSTVTLWNLQRLNCGDRLQLCI</sequence>
<accession>E3MED8</accession>
<evidence type="ECO:0000313" key="1">
    <source>
        <dbReference type="EMBL" id="EFO99418.1"/>
    </source>
</evidence>
<dbReference type="Proteomes" id="UP000008281">
    <property type="component" value="Unassembled WGS sequence"/>
</dbReference>
<organism evidence="2">
    <name type="scientific">Caenorhabditis remanei</name>
    <name type="common">Caenorhabditis vulgaris</name>
    <dbReference type="NCBI Taxonomy" id="31234"/>
    <lineage>
        <taxon>Eukaryota</taxon>
        <taxon>Metazoa</taxon>
        <taxon>Ecdysozoa</taxon>
        <taxon>Nematoda</taxon>
        <taxon>Chromadorea</taxon>
        <taxon>Rhabditida</taxon>
        <taxon>Rhabditina</taxon>
        <taxon>Rhabditomorpha</taxon>
        <taxon>Rhabditoidea</taxon>
        <taxon>Rhabditidae</taxon>
        <taxon>Peloderinae</taxon>
        <taxon>Caenorhabditis</taxon>
    </lineage>
</organism>
<dbReference type="AlphaFoldDB" id="E3MED8"/>
<gene>
    <name evidence="1" type="ORF">CRE_22470</name>
</gene>